<dbReference type="KEGG" id="psw:LK03_16985"/>
<sequence length="75" mass="8261">MPEQQTLQGDAQLRAGQALQLTGRQPGQRRQGGRCRCGGGVGEQGVEGALQAPVERRRWDLPQALEQGLGRVRWR</sequence>
<accession>A0A089WUF6</accession>
<dbReference type="Proteomes" id="UP000029493">
    <property type="component" value="Chromosome"/>
</dbReference>
<gene>
    <name evidence="1" type="ORF">LK03_16985</name>
</gene>
<evidence type="ECO:0000313" key="1">
    <source>
        <dbReference type="EMBL" id="AIR90859.1"/>
    </source>
</evidence>
<reference evidence="1 2" key="1">
    <citation type="submission" date="2014-09" db="EMBL/GenBank/DDBJ databases">
        <authorList>
            <person name="Chan K.-G."/>
        </authorList>
    </citation>
    <scope>NUCLEOTIDE SEQUENCE [LARGE SCALE GENOMIC DNA]</scope>
    <source>
        <strain evidence="1 2">ND07</strain>
    </source>
</reference>
<evidence type="ECO:0000313" key="2">
    <source>
        <dbReference type="Proteomes" id="UP000029493"/>
    </source>
</evidence>
<organism evidence="1 2">
    <name type="scientific">Pseudomonas cremoricolorata</name>
    <dbReference type="NCBI Taxonomy" id="157783"/>
    <lineage>
        <taxon>Bacteria</taxon>
        <taxon>Pseudomonadati</taxon>
        <taxon>Pseudomonadota</taxon>
        <taxon>Gammaproteobacteria</taxon>
        <taxon>Pseudomonadales</taxon>
        <taxon>Pseudomonadaceae</taxon>
        <taxon>Pseudomonas</taxon>
    </lineage>
</organism>
<dbReference type="AlphaFoldDB" id="A0A089WUF6"/>
<proteinExistence type="predicted"/>
<dbReference type="EMBL" id="CP009455">
    <property type="protein sequence ID" value="AIR90859.1"/>
    <property type="molecule type" value="Genomic_DNA"/>
</dbReference>
<keyword evidence="2" id="KW-1185">Reference proteome</keyword>
<protein>
    <submittedName>
        <fullName evidence="1">Uncharacterized protein</fullName>
    </submittedName>
</protein>
<name>A0A089WUF6_9PSED</name>